<feature type="domain" description="PAC" evidence="8">
    <location>
        <begin position="307"/>
        <end position="359"/>
    </location>
</feature>
<proteinExistence type="predicted"/>
<dbReference type="Proteomes" id="UP000683557">
    <property type="component" value="Chromosome"/>
</dbReference>
<dbReference type="PROSITE" id="PS50112">
    <property type="entry name" value="PAS"/>
    <property type="match status" value="2"/>
</dbReference>
<reference evidence="9 10" key="1">
    <citation type="submission" date="2021-06" db="EMBL/GenBank/DDBJ databases">
        <title>Gemonas diversity in paddy soil.</title>
        <authorList>
            <person name="Liu G."/>
        </authorList>
    </citation>
    <scope>NUCLEOTIDE SEQUENCE [LARGE SCALE GENOMIC DNA]</scope>
    <source>
        <strain evidence="9 10">RG10</strain>
    </source>
</reference>
<dbReference type="PROSITE" id="PS50113">
    <property type="entry name" value="PAC"/>
    <property type="match status" value="2"/>
</dbReference>
<dbReference type="PANTHER" id="PTHR43065:SF42">
    <property type="entry name" value="TWO-COMPONENT SENSOR PPRA"/>
    <property type="match status" value="1"/>
</dbReference>
<dbReference type="InterPro" id="IPR001789">
    <property type="entry name" value="Sig_transdc_resp-reg_receiver"/>
</dbReference>
<dbReference type="Pfam" id="PF00512">
    <property type="entry name" value="HisKA"/>
    <property type="match status" value="1"/>
</dbReference>
<dbReference type="SMART" id="SM00387">
    <property type="entry name" value="HATPase_c"/>
    <property type="match status" value="1"/>
</dbReference>
<organism evidence="9 10">
    <name type="scientific">Geomonas oryzisoli</name>
    <dbReference type="NCBI Taxonomy" id="2847992"/>
    <lineage>
        <taxon>Bacteria</taxon>
        <taxon>Pseudomonadati</taxon>
        <taxon>Thermodesulfobacteriota</taxon>
        <taxon>Desulfuromonadia</taxon>
        <taxon>Geobacterales</taxon>
        <taxon>Geobacteraceae</taxon>
        <taxon>Geomonas</taxon>
    </lineage>
</organism>
<dbReference type="InterPro" id="IPR000700">
    <property type="entry name" value="PAS-assoc_C"/>
</dbReference>
<evidence type="ECO:0000313" key="10">
    <source>
        <dbReference type="Proteomes" id="UP000683557"/>
    </source>
</evidence>
<evidence type="ECO:0000259" key="7">
    <source>
        <dbReference type="PROSITE" id="PS50112"/>
    </source>
</evidence>
<dbReference type="EMBL" id="CP076723">
    <property type="protein sequence ID" value="QWV92139.1"/>
    <property type="molecule type" value="Genomic_DNA"/>
</dbReference>
<dbReference type="InterPro" id="IPR003594">
    <property type="entry name" value="HATPase_dom"/>
</dbReference>
<accession>A0ABX8J606</accession>
<sequence length="856" mass="95408">MSESGKDMTQAAELEKLRRENEILSEQVKRLVKAESRLYDYQEKLDAQVKEYSELYDLSRKLSTCTELPAIFELATGYVTNSLNYERVLFFHKSDDGAAYAVCACDGYYDHEEESAVSSLSIPRKAPFLAPLFSGETYRICTEGSRQHALSEYRAKLLMNEYLLCALGNPSDPPVLVAVGNSEENAEFNRRVSDSEEALFGIGNFVGLLSSAIENLIHYAGMKKALEQERLAEAKYRGIFENAMEGIFQTTPEGKFLSCNFATAAILGYQTPEEVLENVVDIGPQLYVDPKRRDELYALMSQRQNVKNFEVEFYRNDGSRIWVNLSTRPTFDDSGLLAYIDGIMQDITERKRDEDALRKLSQVVEQSPVSIVITDTSGRIEFVNPKFVQLTGYTLEEVMGRNPRFLKSGKGAPEESERLWQTITSGKVWEGEFLNKKKNGELFSEHATISPIRNKKGMVTHYLAVKEDITERKLLETQLFQSQKMESIGRLAGGVAHDFNNMLSVILGCAQLALRDAQEGTPLWQDLDQIIHAAKRSSDITRQLLAFSRNEVIAPREVNLNEHFAEMQKTLGRLIGEDIKMTFQPDPELWPVNADTTQLDQILVNLAVNARDAMENGGVLTVATANVTVDSSYSQYHLDASPGDYVQLSVSDTGCGMDRDTIDRIFEPFFTTKEVGKGTGLGLATVYGIVRQHNGFINVYSEPGQGTIFQINFPRFAGGAAVGENAAHDAAPAGSGTVLLVEDDALVRKMTLRALRDLGYTVIHASGADDAIAICRDGGTRIDVILTDVVMPGMNGKEMVDVIESFRPGLKVLFMSGYTRDLVAQRGVVDEGRHFIQKPFDLQSLGRKLKETLQDR</sequence>
<comment type="catalytic activity">
    <reaction evidence="1">
        <text>ATP + protein L-histidine = ADP + protein N-phospho-L-histidine.</text>
        <dbReference type="EC" id="2.7.13.3"/>
    </reaction>
</comment>
<dbReference type="EC" id="2.7.13.3" evidence="2"/>
<feature type="domain" description="Histidine kinase" evidence="5">
    <location>
        <begin position="494"/>
        <end position="717"/>
    </location>
</feature>
<evidence type="ECO:0000256" key="3">
    <source>
        <dbReference type="PROSITE-ProRule" id="PRU00169"/>
    </source>
</evidence>
<protein>
    <recommendedName>
        <fullName evidence="2">histidine kinase</fullName>
        <ecNumber evidence="2">2.7.13.3</ecNumber>
    </recommendedName>
</protein>
<feature type="domain" description="PAS" evidence="7">
    <location>
        <begin position="356"/>
        <end position="402"/>
    </location>
</feature>
<dbReference type="SMART" id="SM00388">
    <property type="entry name" value="HisKA"/>
    <property type="match status" value="1"/>
</dbReference>
<gene>
    <name evidence="9" type="ORF">KP004_13005</name>
</gene>
<evidence type="ECO:0000256" key="1">
    <source>
        <dbReference type="ARBA" id="ARBA00000085"/>
    </source>
</evidence>
<feature type="modified residue" description="4-aspartylphosphate" evidence="3">
    <location>
        <position position="788"/>
    </location>
</feature>
<evidence type="ECO:0000256" key="4">
    <source>
        <dbReference type="SAM" id="Coils"/>
    </source>
</evidence>
<dbReference type="Pfam" id="PF02518">
    <property type="entry name" value="HATPase_c"/>
    <property type="match status" value="1"/>
</dbReference>
<keyword evidence="4" id="KW-0175">Coiled coil</keyword>
<dbReference type="InterPro" id="IPR000014">
    <property type="entry name" value="PAS"/>
</dbReference>
<dbReference type="CDD" id="cd00082">
    <property type="entry name" value="HisKA"/>
    <property type="match status" value="1"/>
</dbReference>
<dbReference type="PROSITE" id="PS50109">
    <property type="entry name" value="HIS_KIN"/>
    <property type="match status" value="1"/>
</dbReference>
<evidence type="ECO:0000259" key="5">
    <source>
        <dbReference type="PROSITE" id="PS50109"/>
    </source>
</evidence>
<keyword evidence="3" id="KW-0597">Phosphoprotein</keyword>
<dbReference type="SMART" id="SM00091">
    <property type="entry name" value="PAS"/>
    <property type="match status" value="2"/>
</dbReference>
<dbReference type="InterPro" id="IPR003661">
    <property type="entry name" value="HisK_dim/P_dom"/>
</dbReference>
<feature type="domain" description="PAC" evidence="8">
    <location>
        <begin position="427"/>
        <end position="481"/>
    </location>
</feature>
<dbReference type="SMART" id="SM00448">
    <property type="entry name" value="REC"/>
    <property type="match status" value="1"/>
</dbReference>
<dbReference type="PROSITE" id="PS50110">
    <property type="entry name" value="RESPONSE_REGULATORY"/>
    <property type="match status" value="1"/>
</dbReference>
<dbReference type="Pfam" id="PF00072">
    <property type="entry name" value="Response_reg"/>
    <property type="match status" value="1"/>
</dbReference>
<feature type="domain" description="Response regulatory" evidence="6">
    <location>
        <begin position="737"/>
        <end position="853"/>
    </location>
</feature>
<dbReference type="PANTHER" id="PTHR43065">
    <property type="entry name" value="SENSOR HISTIDINE KINASE"/>
    <property type="match status" value="1"/>
</dbReference>
<keyword evidence="10" id="KW-1185">Reference proteome</keyword>
<dbReference type="NCBIfam" id="TIGR00229">
    <property type="entry name" value="sensory_box"/>
    <property type="match status" value="2"/>
</dbReference>
<dbReference type="RefSeq" id="WP_216798961.1">
    <property type="nucleotide sequence ID" value="NZ_CP076723.1"/>
</dbReference>
<evidence type="ECO:0000259" key="6">
    <source>
        <dbReference type="PROSITE" id="PS50110"/>
    </source>
</evidence>
<dbReference type="Pfam" id="PF13426">
    <property type="entry name" value="PAS_9"/>
    <property type="match status" value="2"/>
</dbReference>
<name>A0ABX8J606_9BACT</name>
<dbReference type="SMART" id="SM00086">
    <property type="entry name" value="PAC"/>
    <property type="match status" value="2"/>
</dbReference>
<dbReference type="CDD" id="cd00130">
    <property type="entry name" value="PAS"/>
    <property type="match status" value="2"/>
</dbReference>
<dbReference type="InterPro" id="IPR001610">
    <property type="entry name" value="PAC"/>
</dbReference>
<evidence type="ECO:0000313" key="9">
    <source>
        <dbReference type="EMBL" id="QWV92139.1"/>
    </source>
</evidence>
<feature type="domain" description="PAS" evidence="7">
    <location>
        <begin position="232"/>
        <end position="273"/>
    </location>
</feature>
<evidence type="ECO:0000259" key="8">
    <source>
        <dbReference type="PROSITE" id="PS50113"/>
    </source>
</evidence>
<evidence type="ECO:0000256" key="2">
    <source>
        <dbReference type="ARBA" id="ARBA00012438"/>
    </source>
</evidence>
<feature type="coiled-coil region" evidence="4">
    <location>
        <begin position="14"/>
        <end position="51"/>
    </location>
</feature>
<dbReference type="InterPro" id="IPR005467">
    <property type="entry name" value="His_kinase_dom"/>
</dbReference>